<accession>A0A1B7N1U3</accession>
<keyword evidence="2" id="KW-1185">Reference proteome</keyword>
<dbReference type="OrthoDB" id="3253362at2759"/>
<dbReference type="Proteomes" id="UP000092154">
    <property type="component" value="Unassembled WGS sequence"/>
</dbReference>
<reference evidence="1 2" key="1">
    <citation type="submission" date="2016-06" db="EMBL/GenBank/DDBJ databases">
        <title>Comparative genomics of the ectomycorrhizal sister species Rhizopogon vinicolor and Rhizopogon vesiculosus (Basidiomycota: Boletales) reveals a divergence of the mating type B locus.</title>
        <authorList>
            <consortium name="DOE Joint Genome Institute"/>
            <person name="Mujic A.B."/>
            <person name="Kuo A."/>
            <person name="Tritt A."/>
            <person name="Lipzen A."/>
            <person name="Chen C."/>
            <person name="Johnson J."/>
            <person name="Sharma A."/>
            <person name="Barry K."/>
            <person name="Grigoriev I.V."/>
            <person name="Spatafora J.W."/>
        </authorList>
    </citation>
    <scope>NUCLEOTIDE SEQUENCE [LARGE SCALE GENOMIC DNA]</scope>
    <source>
        <strain evidence="1 2">AM-OR11-026</strain>
    </source>
</reference>
<gene>
    <name evidence="1" type="ORF">K503DRAFT_132309</name>
</gene>
<dbReference type="InParanoid" id="A0A1B7N1U3"/>
<evidence type="ECO:0000313" key="1">
    <source>
        <dbReference type="EMBL" id="OAX38816.1"/>
    </source>
</evidence>
<protein>
    <submittedName>
        <fullName evidence="1">Uncharacterized protein</fullName>
    </submittedName>
</protein>
<proteinExistence type="predicted"/>
<dbReference type="AlphaFoldDB" id="A0A1B7N1U3"/>
<sequence>MYSRFQVLKAYHLLLPREEFMAFLTRSDCPLEYLIFSAGVMMTYEEYDFGNDVIMTGDRVTMENTLEYVTLIPSLEVINGPRPSWLLICII</sequence>
<name>A0A1B7N1U3_9AGAM</name>
<organism evidence="1 2">
    <name type="scientific">Rhizopogon vinicolor AM-OR11-026</name>
    <dbReference type="NCBI Taxonomy" id="1314800"/>
    <lineage>
        <taxon>Eukaryota</taxon>
        <taxon>Fungi</taxon>
        <taxon>Dikarya</taxon>
        <taxon>Basidiomycota</taxon>
        <taxon>Agaricomycotina</taxon>
        <taxon>Agaricomycetes</taxon>
        <taxon>Agaricomycetidae</taxon>
        <taxon>Boletales</taxon>
        <taxon>Suillineae</taxon>
        <taxon>Rhizopogonaceae</taxon>
        <taxon>Rhizopogon</taxon>
    </lineage>
</organism>
<dbReference type="EMBL" id="KV448275">
    <property type="protein sequence ID" value="OAX38816.1"/>
    <property type="molecule type" value="Genomic_DNA"/>
</dbReference>
<evidence type="ECO:0000313" key="2">
    <source>
        <dbReference type="Proteomes" id="UP000092154"/>
    </source>
</evidence>